<evidence type="ECO:0000313" key="7">
    <source>
        <dbReference type="Proteomes" id="UP000034881"/>
    </source>
</evidence>
<dbReference type="GO" id="GO:0005524">
    <property type="term" value="F:ATP binding"/>
    <property type="evidence" value="ECO:0007669"/>
    <property type="project" value="UniProtKB-KW"/>
</dbReference>
<dbReference type="SUPFAM" id="SSF53623">
    <property type="entry name" value="MurD-like peptide ligases, catalytic domain"/>
    <property type="match status" value="1"/>
</dbReference>
<dbReference type="InterPro" id="IPR004101">
    <property type="entry name" value="Mur_ligase_C"/>
</dbReference>
<dbReference type="EMBL" id="LBYB01000001">
    <property type="protein sequence ID" value="KKR42731.1"/>
    <property type="molecule type" value="Genomic_DNA"/>
</dbReference>
<evidence type="ECO:0000259" key="4">
    <source>
        <dbReference type="Pfam" id="PF02875"/>
    </source>
</evidence>
<dbReference type="PANTHER" id="PTHR43024">
    <property type="entry name" value="UDP-N-ACETYLMURAMOYL-TRIPEPTIDE--D-ALANYL-D-ALANINE LIGASE"/>
    <property type="match status" value="1"/>
</dbReference>
<evidence type="ECO:0000259" key="5">
    <source>
        <dbReference type="Pfam" id="PF08245"/>
    </source>
</evidence>
<keyword evidence="2" id="KW-0547">Nucleotide-binding</keyword>
<reference evidence="6 7" key="1">
    <citation type="journal article" date="2015" name="Nature">
        <title>rRNA introns, odd ribosomes, and small enigmatic genomes across a large radiation of phyla.</title>
        <authorList>
            <person name="Brown C.T."/>
            <person name="Hug L.A."/>
            <person name="Thomas B.C."/>
            <person name="Sharon I."/>
            <person name="Castelle C.J."/>
            <person name="Singh A."/>
            <person name="Wilkins M.J."/>
            <person name="Williams K.H."/>
            <person name="Banfield J.F."/>
        </authorList>
    </citation>
    <scope>NUCLEOTIDE SEQUENCE [LARGE SCALE GENOMIC DNA]</scope>
</reference>
<dbReference type="Pfam" id="PF02875">
    <property type="entry name" value="Mur_ligase_C"/>
    <property type="match status" value="1"/>
</dbReference>
<feature type="domain" description="Mur ligase C-terminal" evidence="4">
    <location>
        <begin position="258"/>
        <end position="384"/>
    </location>
</feature>
<dbReference type="InterPro" id="IPR036615">
    <property type="entry name" value="Mur_ligase_C_dom_sf"/>
</dbReference>
<sequence length="399" mass="44272">MDIAKHPIWNQVTPYKTKIPSFKKPFHLLRIYLARQYAKLYPQDMFVGVTGSVGKTACVAACAAVCSQKYKTLATKQDLDPVLNIPATLLKLNPSTKKVILEMGVEYKGEMDFYLSQVRPKTVVVTRISYAHSETLGDIDGILQEKGKLVESLDENGLAILNWDDLSSRRLAASCRGTVMYYGMDPKNCTVWAGNPKIENFTTNFELNLGVERVKVNFKLLGLHQVYPALAAALLGVSLGIPLTKIKKALESVEPLEHRMQALAGPNGSILLDDTYNSSPAAMDAAIDTLLAVPSRRKVIVLGEMRELGPYSEKLHRQVAQRIYQEKLDLVFLGQGEAQIIGDELKSLGFWQERLESNLTNSQIVSKLLKNLGKGDVCLIKGSRVVRLDEVVKRIAKKS</sequence>
<evidence type="ECO:0000256" key="2">
    <source>
        <dbReference type="ARBA" id="ARBA00022741"/>
    </source>
</evidence>
<dbReference type="Gene3D" id="3.40.1190.10">
    <property type="entry name" value="Mur-like, catalytic domain"/>
    <property type="match status" value="1"/>
</dbReference>
<gene>
    <name evidence="6" type="ORF">UT77_C0001G0182</name>
</gene>
<feature type="domain" description="Mur ligase central" evidence="5">
    <location>
        <begin position="49"/>
        <end position="235"/>
    </location>
</feature>
<accession>A0A0G0QZ79</accession>
<proteinExistence type="predicted"/>
<evidence type="ECO:0000256" key="3">
    <source>
        <dbReference type="ARBA" id="ARBA00022840"/>
    </source>
</evidence>
<evidence type="ECO:0000313" key="6">
    <source>
        <dbReference type="EMBL" id="KKR42731.1"/>
    </source>
</evidence>
<keyword evidence="3" id="KW-0067">ATP-binding</keyword>
<dbReference type="Proteomes" id="UP000034881">
    <property type="component" value="Unassembled WGS sequence"/>
</dbReference>
<dbReference type="SUPFAM" id="SSF53244">
    <property type="entry name" value="MurD-like peptide ligases, peptide-binding domain"/>
    <property type="match status" value="1"/>
</dbReference>
<protein>
    <submittedName>
        <fullName evidence="6">UDP-N-acetylmuramoyl-tripeptide-D-alanyl-D-alanine ligase</fullName>
    </submittedName>
</protein>
<dbReference type="InterPro" id="IPR051046">
    <property type="entry name" value="MurCDEF_CellWall_CoF430Synth"/>
</dbReference>
<dbReference type="InterPro" id="IPR013221">
    <property type="entry name" value="Mur_ligase_cen"/>
</dbReference>
<dbReference type="GO" id="GO:0016881">
    <property type="term" value="F:acid-amino acid ligase activity"/>
    <property type="evidence" value="ECO:0007669"/>
    <property type="project" value="InterPro"/>
</dbReference>
<keyword evidence="1 6" id="KW-0436">Ligase</keyword>
<dbReference type="AlphaFoldDB" id="A0A0G0QZ79"/>
<dbReference type="Pfam" id="PF08245">
    <property type="entry name" value="Mur_ligase_M"/>
    <property type="match status" value="1"/>
</dbReference>
<organism evidence="6 7">
    <name type="scientific">Candidatus Daviesbacteria bacterium GW2011_GWC2_40_12</name>
    <dbReference type="NCBI Taxonomy" id="1618431"/>
    <lineage>
        <taxon>Bacteria</taxon>
        <taxon>Candidatus Daviesiibacteriota</taxon>
    </lineage>
</organism>
<dbReference type="InterPro" id="IPR036565">
    <property type="entry name" value="Mur-like_cat_sf"/>
</dbReference>
<dbReference type="Gene3D" id="3.90.190.20">
    <property type="entry name" value="Mur ligase, C-terminal domain"/>
    <property type="match status" value="1"/>
</dbReference>
<evidence type="ECO:0000256" key="1">
    <source>
        <dbReference type="ARBA" id="ARBA00022598"/>
    </source>
</evidence>
<dbReference type="PANTHER" id="PTHR43024:SF1">
    <property type="entry name" value="UDP-N-ACETYLMURAMOYL-TRIPEPTIDE--D-ALANYL-D-ALANINE LIGASE"/>
    <property type="match status" value="1"/>
</dbReference>
<comment type="caution">
    <text evidence="6">The sequence shown here is derived from an EMBL/GenBank/DDBJ whole genome shotgun (WGS) entry which is preliminary data.</text>
</comment>
<dbReference type="PATRIC" id="fig|1618431.3.peg.184"/>
<name>A0A0G0QZ79_9BACT</name>